<reference evidence="1 2" key="1">
    <citation type="submission" date="2024-05" db="EMBL/GenBank/DDBJ databases">
        <authorList>
            <person name="Duchaud E."/>
        </authorList>
    </citation>
    <scope>NUCLEOTIDE SEQUENCE [LARGE SCALE GENOMIC DNA]</scope>
    <source>
        <strain evidence="1">Ena-SAMPLE-TAB-13-05-2024-13:56:06:370-140302</strain>
    </source>
</reference>
<comment type="caution">
    <text evidence="1">The sequence shown here is derived from an EMBL/GenBank/DDBJ whole genome shotgun (WGS) entry which is preliminary data.</text>
</comment>
<dbReference type="InterPro" id="IPR011990">
    <property type="entry name" value="TPR-like_helical_dom_sf"/>
</dbReference>
<sequence length="514" mass="61320">MNKFTRANQFQDTLFALIQSLTKSEKRQFNLYVGRLVGNNEAKFYALFKFLEKQKKYDEKAIINSGIVSKQQLSNLKAHLYKQILISLRMNPAHKNIRVQIREQLDFATVLYQKGLYKQSLKLLDKAKTMAIENEEKNIAYEIVELEKIIESQYITRSIDTRADELTVQAKELSQQNVITSKLSNLSLQLYGILLKTGYARNDDELKKINDYFNARLPEFDYHKLGFREKLWLYKAHLWRCFLTQDFVNGYKYASKWNTLFEAYPKMKLINPVFYLKGKNYLLESLFFTRQKNELIRELDVFEQEIIDHKITLNSNTEILMFQYLYANKLHKHFIEGSFKEGEYLIDEINDKINLYSSRLDKHHIVQFYYKIACLYFGMGNNKKCIEYLSKIIEAKKLYVGVDLQCFARVLNLIAHYECGLDYHLERQFKETYKFLLKMENLQEVQKIFIESIRSLGDLYPHQFKKEFQNIHKRLKAFENHPYEKRAFLYLDILSWLESKVENKPVAEIIKLKP</sequence>
<organism evidence="1 2">
    <name type="scientific">Tenacibaculum platacis</name>
    <dbReference type="NCBI Taxonomy" id="3137852"/>
    <lineage>
        <taxon>Bacteria</taxon>
        <taxon>Pseudomonadati</taxon>
        <taxon>Bacteroidota</taxon>
        <taxon>Flavobacteriia</taxon>
        <taxon>Flavobacteriales</taxon>
        <taxon>Flavobacteriaceae</taxon>
        <taxon>Tenacibaculum</taxon>
    </lineage>
</organism>
<dbReference type="RefSeq" id="WP_348713790.1">
    <property type="nucleotide sequence ID" value="NZ_CAXIXY010000008.1"/>
</dbReference>
<protein>
    <recommendedName>
        <fullName evidence="3">Tetratricopeptide repeat protein</fullName>
    </recommendedName>
</protein>
<evidence type="ECO:0008006" key="3">
    <source>
        <dbReference type="Google" id="ProtNLM"/>
    </source>
</evidence>
<evidence type="ECO:0000313" key="1">
    <source>
        <dbReference type="EMBL" id="CAL2094084.1"/>
    </source>
</evidence>
<dbReference type="Proteomes" id="UP001497416">
    <property type="component" value="Unassembled WGS sequence"/>
</dbReference>
<gene>
    <name evidence="1" type="ORF">T190607A01A_60076</name>
</gene>
<dbReference type="EMBL" id="CAXIXY010000008">
    <property type="protein sequence ID" value="CAL2094084.1"/>
    <property type="molecule type" value="Genomic_DNA"/>
</dbReference>
<evidence type="ECO:0000313" key="2">
    <source>
        <dbReference type="Proteomes" id="UP001497416"/>
    </source>
</evidence>
<accession>A0ABM9P5R1</accession>
<dbReference type="SUPFAM" id="SSF48452">
    <property type="entry name" value="TPR-like"/>
    <property type="match status" value="1"/>
</dbReference>
<name>A0ABM9P5R1_9FLAO</name>
<proteinExistence type="predicted"/>
<keyword evidence="2" id="KW-1185">Reference proteome</keyword>